<evidence type="ECO:0000256" key="1">
    <source>
        <dbReference type="SAM" id="MobiDB-lite"/>
    </source>
</evidence>
<feature type="region of interest" description="Disordered" evidence="1">
    <location>
        <begin position="165"/>
        <end position="207"/>
    </location>
</feature>
<reference evidence="2 3" key="1">
    <citation type="journal article" date="2015" name="Genome Biol. Evol.">
        <title>Comparative Genomics of a Bacterivorous Green Alga Reveals Evolutionary Causalities and Consequences of Phago-Mixotrophic Mode of Nutrition.</title>
        <authorList>
            <person name="Burns J.A."/>
            <person name="Paasch A."/>
            <person name="Narechania A."/>
            <person name="Kim E."/>
        </authorList>
    </citation>
    <scope>NUCLEOTIDE SEQUENCE [LARGE SCALE GENOMIC DNA]</scope>
    <source>
        <strain evidence="2 3">PLY_AMNH</strain>
    </source>
</reference>
<protein>
    <submittedName>
        <fullName evidence="2">Uncharacterized protein</fullName>
    </submittedName>
</protein>
<evidence type="ECO:0000313" key="3">
    <source>
        <dbReference type="Proteomes" id="UP001190700"/>
    </source>
</evidence>
<feature type="region of interest" description="Disordered" evidence="1">
    <location>
        <begin position="352"/>
        <end position="372"/>
    </location>
</feature>
<proteinExistence type="predicted"/>
<dbReference type="EMBL" id="LGRX02033343">
    <property type="protein sequence ID" value="KAK3241655.1"/>
    <property type="molecule type" value="Genomic_DNA"/>
</dbReference>
<evidence type="ECO:0000313" key="2">
    <source>
        <dbReference type="EMBL" id="KAK3241655.1"/>
    </source>
</evidence>
<feature type="compositionally biased region" description="Basic and acidic residues" evidence="1">
    <location>
        <begin position="168"/>
        <end position="180"/>
    </location>
</feature>
<gene>
    <name evidence="2" type="ORF">CYMTET_48598</name>
</gene>
<dbReference type="Proteomes" id="UP001190700">
    <property type="component" value="Unassembled WGS sequence"/>
</dbReference>
<sequence length="453" mass="49519">MRETSKGTNGVLKNFVRGATLAKDGATIRNAEGSKMENSTAVAMEGNTDDLTFEGAMLDEVLLRIRYVIRQVKDALQQKEKRPASDWQALRRILLALEDLGKELEIASAKNQRYQKERTSALSSVNAARSRLRSAVEMYTGSDEQVQTMLVELVAEDEQASVLLTPRRLREQGAAEEEPKTPPISSKRPSAGRGMQSPRTPRLDAPAAEDIGNIEAGRLLQLANGAVNWVGCTAINGVSTTLSLMQWLLGHRRKLFRPLPKILLVCAAAALATIVSANTRKPCRAKSLSHRIRGVLQSRDWSSVQANAIDFWNKFVSKCSKFRLPKRNRSLPRSRATSITADGEDCPKACITQSAPSEPLAGPPEGQPPMPSEQIEEHIEECNAKGLNSKDSAAVQGEVILEACPIQLPLVRSGCREICAVGDQAGLRQNWEAANITLQKKQGKIEGIWEGQG</sequence>
<accession>A0AAE0BTN6</accession>
<comment type="caution">
    <text evidence="2">The sequence shown here is derived from an EMBL/GenBank/DDBJ whole genome shotgun (WGS) entry which is preliminary data.</text>
</comment>
<dbReference type="AlphaFoldDB" id="A0AAE0BTN6"/>
<organism evidence="2 3">
    <name type="scientific">Cymbomonas tetramitiformis</name>
    <dbReference type="NCBI Taxonomy" id="36881"/>
    <lineage>
        <taxon>Eukaryota</taxon>
        <taxon>Viridiplantae</taxon>
        <taxon>Chlorophyta</taxon>
        <taxon>Pyramimonadophyceae</taxon>
        <taxon>Pyramimonadales</taxon>
        <taxon>Pyramimonadaceae</taxon>
        <taxon>Cymbomonas</taxon>
    </lineage>
</organism>
<feature type="compositionally biased region" description="Pro residues" evidence="1">
    <location>
        <begin position="361"/>
        <end position="371"/>
    </location>
</feature>
<keyword evidence="3" id="KW-1185">Reference proteome</keyword>
<name>A0AAE0BTN6_9CHLO</name>